<dbReference type="GeneID" id="31359499"/>
<evidence type="ECO:0000313" key="2">
    <source>
        <dbReference type="EMBL" id="EFA83222.1"/>
    </source>
</evidence>
<dbReference type="Proteomes" id="UP000001396">
    <property type="component" value="Unassembled WGS sequence"/>
</dbReference>
<dbReference type="SMART" id="SM00494">
    <property type="entry name" value="ChtBD2"/>
    <property type="match status" value="1"/>
</dbReference>
<dbReference type="RefSeq" id="XP_020435339.1">
    <property type="nucleotide sequence ID" value="XM_020574925.1"/>
</dbReference>
<dbReference type="EMBL" id="ADBJ01000017">
    <property type="protein sequence ID" value="EFA83222.1"/>
    <property type="molecule type" value="Genomic_DNA"/>
</dbReference>
<comment type="caution">
    <text evidence="2">The sequence shown here is derived from an EMBL/GenBank/DDBJ whole genome shotgun (WGS) entry which is preliminary data.</text>
</comment>
<dbReference type="Pfam" id="PF01607">
    <property type="entry name" value="CBM_14"/>
    <property type="match status" value="1"/>
</dbReference>
<gene>
    <name evidence="2" type="ORF">PPL_04012</name>
</gene>
<dbReference type="InterPro" id="IPR002557">
    <property type="entry name" value="Chitin-bd_dom"/>
</dbReference>
<sequence>MHITDQFYRLFSRQNRTALFSNGVNSQGCDPRCDCDEVAKGCPGPRHCMKPDPDNCNTFIQCNDGGLLYVMPCAVDLEWNDKGLTCERPGNSTCHPPALNVDLGVDL</sequence>
<evidence type="ECO:0000313" key="3">
    <source>
        <dbReference type="Proteomes" id="UP000001396"/>
    </source>
</evidence>
<name>D3B5S4_HETP5</name>
<organism evidence="2 3">
    <name type="scientific">Heterostelium pallidum (strain ATCC 26659 / Pp 5 / PN500)</name>
    <name type="common">Cellular slime mold</name>
    <name type="synonym">Polysphondylium pallidum</name>
    <dbReference type="NCBI Taxonomy" id="670386"/>
    <lineage>
        <taxon>Eukaryota</taxon>
        <taxon>Amoebozoa</taxon>
        <taxon>Evosea</taxon>
        <taxon>Eumycetozoa</taxon>
        <taxon>Dictyostelia</taxon>
        <taxon>Acytosteliales</taxon>
        <taxon>Acytosteliaceae</taxon>
        <taxon>Heterostelium</taxon>
    </lineage>
</organism>
<dbReference type="SUPFAM" id="SSF57625">
    <property type="entry name" value="Invertebrate chitin-binding proteins"/>
    <property type="match status" value="1"/>
</dbReference>
<proteinExistence type="predicted"/>
<accession>D3B5S4</accession>
<dbReference type="InterPro" id="IPR036508">
    <property type="entry name" value="Chitin-bd_dom_sf"/>
</dbReference>
<dbReference type="InParanoid" id="D3B5S4"/>
<protein>
    <recommendedName>
        <fullName evidence="1">Chitin-binding type-2 domain-containing protein</fullName>
    </recommendedName>
</protein>
<feature type="domain" description="Chitin-binding type-2" evidence="1">
    <location>
        <begin position="39"/>
        <end position="96"/>
    </location>
</feature>
<dbReference type="AlphaFoldDB" id="D3B5S4"/>
<dbReference type="GO" id="GO:0008061">
    <property type="term" value="F:chitin binding"/>
    <property type="evidence" value="ECO:0007669"/>
    <property type="project" value="InterPro"/>
</dbReference>
<evidence type="ECO:0000259" key="1">
    <source>
        <dbReference type="PROSITE" id="PS50940"/>
    </source>
</evidence>
<keyword evidence="3" id="KW-1185">Reference proteome</keyword>
<dbReference type="Gene3D" id="2.170.140.10">
    <property type="entry name" value="Chitin binding domain"/>
    <property type="match status" value="1"/>
</dbReference>
<reference evidence="2 3" key="1">
    <citation type="journal article" date="2011" name="Genome Res.">
        <title>Phylogeny-wide analysis of social amoeba genomes highlights ancient origins for complex intercellular communication.</title>
        <authorList>
            <person name="Heidel A.J."/>
            <person name="Lawal H.M."/>
            <person name="Felder M."/>
            <person name="Schilde C."/>
            <person name="Helps N.R."/>
            <person name="Tunggal B."/>
            <person name="Rivero F."/>
            <person name="John U."/>
            <person name="Schleicher M."/>
            <person name="Eichinger L."/>
            <person name="Platzer M."/>
            <person name="Noegel A.A."/>
            <person name="Schaap P."/>
            <person name="Gloeckner G."/>
        </authorList>
    </citation>
    <scope>NUCLEOTIDE SEQUENCE [LARGE SCALE GENOMIC DNA]</scope>
    <source>
        <strain evidence="3">ATCC 26659 / Pp 5 / PN500</strain>
    </source>
</reference>
<dbReference type="GO" id="GO:0005576">
    <property type="term" value="C:extracellular region"/>
    <property type="evidence" value="ECO:0007669"/>
    <property type="project" value="InterPro"/>
</dbReference>
<dbReference type="PROSITE" id="PS50940">
    <property type="entry name" value="CHIT_BIND_II"/>
    <property type="match status" value="1"/>
</dbReference>